<evidence type="ECO:0000313" key="2">
    <source>
        <dbReference type="Proteomes" id="UP001055247"/>
    </source>
</evidence>
<name>A0AAV4ZJ58_9HYPH</name>
<proteinExistence type="predicted"/>
<comment type="caution">
    <text evidence="1">The sequence shown here is derived from an EMBL/GenBank/DDBJ whole genome shotgun (WGS) entry which is preliminary data.</text>
</comment>
<reference evidence="1" key="1">
    <citation type="journal article" date="2016" name="Front. Microbiol.">
        <title>Genome Sequence of the Piezophilic, Mesophilic Sulfate-Reducing Bacterium Desulfovibrio indicus J2T.</title>
        <authorList>
            <person name="Cao J."/>
            <person name="Maignien L."/>
            <person name="Shao Z."/>
            <person name="Alain K."/>
            <person name="Jebbar M."/>
        </authorList>
    </citation>
    <scope>NUCLEOTIDE SEQUENCE</scope>
    <source>
        <strain evidence="1">DSM 16372</strain>
    </source>
</reference>
<evidence type="ECO:0000313" key="1">
    <source>
        <dbReference type="EMBL" id="GJD88186.1"/>
    </source>
</evidence>
<protein>
    <submittedName>
        <fullName evidence="1">Uncharacterized protein</fullName>
    </submittedName>
</protein>
<dbReference type="RefSeq" id="WP_066919542.1">
    <property type="nucleotide sequence ID" value="NZ_BPQO01000006.1"/>
</dbReference>
<organism evidence="1 2">
    <name type="scientific">Methylobacterium hispanicum</name>
    <dbReference type="NCBI Taxonomy" id="270350"/>
    <lineage>
        <taxon>Bacteria</taxon>
        <taxon>Pseudomonadati</taxon>
        <taxon>Pseudomonadota</taxon>
        <taxon>Alphaproteobacteria</taxon>
        <taxon>Hyphomicrobiales</taxon>
        <taxon>Methylobacteriaceae</taxon>
        <taxon>Methylobacterium</taxon>
    </lineage>
</organism>
<accession>A0AAV4ZJ58</accession>
<keyword evidence="2" id="KW-1185">Reference proteome</keyword>
<dbReference type="EMBL" id="BPQO01000006">
    <property type="protein sequence ID" value="GJD88186.1"/>
    <property type="molecule type" value="Genomic_DNA"/>
</dbReference>
<dbReference type="AlphaFoldDB" id="A0AAV4ZJ58"/>
<dbReference type="Proteomes" id="UP001055247">
    <property type="component" value="Unassembled WGS sequence"/>
</dbReference>
<gene>
    <name evidence="1" type="ORF">BHAOGJBA_1699</name>
</gene>
<sequence>MTLASGLAEARQAALDSFRGERVRILPQASAGWRGKGGADPIREVREIVGRYRAKPVTGELEGNREGSKFQSMTRIATTAHTMRISPGELVKLGYALQANDRVVLLDRTDTPTFTIVRAGLRDSGEASLELTSGAPK</sequence>
<reference evidence="1" key="2">
    <citation type="submission" date="2021-08" db="EMBL/GenBank/DDBJ databases">
        <authorList>
            <person name="Tani A."/>
            <person name="Ola A."/>
            <person name="Ogura Y."/>
            <person name="Katsura K."/>
            <person name="Hayashi T."/>
        </authorList>
    </citation>
    <scope>NUCLEOTIDE SEQUENCE</scope>
    <source>
        <strain evidence="1">DSM 16372</strain>
    </source>
</reference>